<accession>A0A437AKK9</accession>
<dbReference type="AlphaFoldDB" id="A0A437AKK9"/>
<name>A0A437AKK9_9MICR</name>
<dbReference type="Proteomes" id="UP000282876">
    <property type="component" value="Unassembled WGS sequence"/>
</dbReference>
<dbReference type="VEuPathDB" id="MicrosporidiaDB:TUBRATIS_18110"/>
<proteinExistence type="predicted"/>
<protein>
    <submittedName>
        <fullName evidence="1">Uncharacterized protein</fullName>
    </submittedName>
</protein>
<comment type="caution">
    <text evidence="1">The sequence shown here is derived from an EMBL/GenBank/DDBJ whole genome shotgun (WGS) entry which is preliminary data.</text>
</comment>
<gene>
    <name evidence="1" type="ORF">TUBRATIS_18110</name>
</gene>
<reference evidence="1 2" key="1">
    <citation type="submission" date="2018-10" db="EMBL/GenBank/DDBJ databases">
        <title>Draft genome sequence of the microsporidian Tubulinosema ratisbonensis.</title>
        <authorList>
            <person name="Polonais V."/>
            <person name="Peyretaillade E."/>
            <person name="Niehus S."/>
            <person name="Wawrzyniak I."/>
            <person name="Franchet A."/>
            <person name="Gaspin C."/>
            <person name="Reichstadt M."/>
            <person name="Belser C."/>
            <person name="Labadie K."/>
            <person name="Delbac F."/>
            <person name="Ferrandon D."/>
        </authorList>
    </citation>
    <scope>NUCLEOTIDE SEQUENCE [LARGE SCALE GENOMIC DNA]</scope>
    <source>
        <strain evidence="1 2">Franzen</strain>
    </source>
</reference>
<sequence length="439" mass="52151">MFLILLQIMKFANYEYTSYYDDSMYYFAEKFFLNRIQSFDNSQGTETMELSSSQACVDKYQDVSSYPFTAHPLIYLEFKVGDCQFPLFDSVNYITNNFIFDFSFICIVYFKINIEETTSSYNLCLLPEFRMNFEDQISKYLFDKEINNNFITCQDLNKSYVYMKENFTEFTRIFNQRSIELQGVVYNFIDYNLTPVIFKAELTNKHTEESVILSDIKKLLFSDRFAIINILFPELEIIFNYLNGKSNLKKIHLLFNYIAFKIKINEQFLKNDLIKTLKKGMKSIICCQMILRFIFYTRLDFTIFAFGLSLGDNIQNLLITLTYLSFTRAKYPGTINCCDFHDLLAQKLVSPEEIFHFIGEFFIIKIQQNGKNQLIETFTRKLELETESTKLFKNFIKNKMLNIENTNKKLSENPINIFSFLYFISIKTLENLQKYFKIS</sequence>
<evidence type="ECO:0000313" key="1">
    <source>
        <dbReference type="EMBL" id="RVD91725.1"/>
    </source>
</evidence>
<keyword evidence="2" id="KW-1185">Reference proteome</keyword>
<dbReference type="EMBL" id="RCSS01000431">
    <property type="protein sequence ID" value="RVD91725.1"/>
    <property type="molecule type" value="Genomic_DNA"/>
</dbReference>
<evidence type="ECO:0000313" key="2">
    <source>
        <dbReference type="Proteomes" id="UP000282876"/>
    </source>
</evidence>
<organism evidence="1 2">
    <name type="scientific">Tubulinosema ratisbonensis</name>
    <dbReference type="NCBI Taxonomy" id="291195"/>
    <lineage>
        <taxon>Eukaryota</taxon>
        <taxon>Fungi</taxon>
        <taxon>Fungi incertae sedis</taxon>
        <taxon>Microsporidia</taxon>
        <taxon>Tubulinosematoidea</taxon>
        <taxon>Tubulinosematidae</taxon>
        <taxon>Tubulinosema</taxon>
    </lineage>
</organism>